<feature type="domain" description="DUF4817" evidence="2">
    <location>
        <begin position="10"/>
        <end position="54"/>
    </location>
</feature>
<keyword evidence="4" id="KW-1185">Reference proteome</keyword>
<comment type="caution">
    <text evidence="3">The sequence shown here is derived from an EMBL/GenBank/DDBJ whole genome shotgun (WGS) entry which is preliminary data.</text>
</comment>
<feature type="region of interest" description="Disordered" evidence="1">
    <location>
        <begin position="51"/>
        <end position="73"/>
    </location>
</feature>
<sequence length="111" mass="12907">MVNSRPLEAIFIYGATRNFLETKRIFNDRFPNRTICRKYLRELVSKFTATGSVNNKKPPRSSDHPGRKASSLYINHDKRGWTKLRTQMYLDHIDRPLGIVTHYSCSTSSMV</sequence>
<proteinExistence type="predicted"/>
<dbReference type="OrthoDB" id="6736600at2759"/>
<gene>
    <name evidence="3" type="ORF">ACAOBT_LOCUS18474</name>
</gene>
<dbReference type="Pfam" id="PF16087">
    <property type="entry name" value="DUF4817"/>
    <property type="match status" value="1"/>
</dbReference>
<evidence type="ECO:0000313" key="4">
    <source>
        <dbReference type="Proteomes" id="UP001152888"/>
    </source>
</evidence>
<name>A0A9P0PP55_ACAOB</name>
<dbReference type="Proteomes" id="UP001152888">
    <property type="component" value="Unassembled WGS sequence"/>
</dbReference>
<evidence type="ECO:0000256" key="1">
    <source>
        <dbReference type="SAM" id="MobiDB-lite"/>
    </source>
</evidence>
<protein>
    <recommendedName>
        <fullName evidence="2">DUF4817 domain-containing protein</fullName>
    </recommendedName>
</protein>
<evidence type="ECO:0000313" key="3">
    <source>
        <dbReference type="EMBL" id="CAH1988423.1"/>
    </source>
</evidence>
<dbReference type="AlphaFoldDB" id="A0A9P0PP55"/>
<organism evidence="3 4">
    <name type="scientific">Acanthoscelides obtectus</name>
    <name type="common">Bean weevil</name>
    <name type="synonym">Bruchus obtectus</name>
    <dbReference type="NCBI Taxonomy" id="200917"/>
    <lineage>
        <taxon>Eukaryota</taxon>
        <taxon>Metazoa</taxon>
        <taxon>Ecdysozoa</taxon>
        <taxon>Arthropoda</taxon>
        <taxon>Hexapoda</taxon>
        <taxon>Insecta</taxon>
        <taxon>Pterygota</taxon>
        <taxon>Neoptera</taxon>
        <taxon>Endopterygota</taxon>
        <taxon>Coleoptera</taxon>
        <taxon>Polyphaga</taxon>
        <taxon>Cucujiformia</taxon>
        <taxon>Chrysomeloidea</taxon>
        <taxon>Chrysomelidae</taxon>
        <taxon>Bruchinae</taxon>
        <taxon>Bruchini</taxon>
        <taxon>Acanthoscelides</taxon>
    </lineage>
</organism>
<reference evidence="3" key="1">
    <citation type="submission" date="2022-03" db="EMBL/GenBank/DDBJ databases">
        <authorList>
            <person name="Sayadi A."/>
        </authorList>
    </citation>
    <scope>NUCLEOTIDE SEQUENCE</scope>
</reference>
<dbReference type="InterPro" id="IPR032135">
    <property type="entry name" value="DUF4817"/>
</dbReference>
<evidence type="ECO:0000259" key="2">
    <source>
        <dbReference type="Pfam" id="PF16087"/>
    </source>
</evidence>
<dbReference type="EMBL" id="CAKOFQ010007044">
    <property type="protein sequence ID" value="CAH1988423.1"/>
    <property type="molecule type" value="Genomic_DNA"/>
</dbReference>
<accession>A0A9P0PP55</accession>